<comment type="caution">
    <text evidence="1">The sequence shown here is derived from an EMBL/GenBank/DDBJ whole genome shotgun (WGS) entry which is preliminary data.</text>
</comment>
<dbReference type="EMBL" id="JAVIIS010000027">
    <property type="protein sequence ID" value="MDX8441655.1"/>
    <property type="molecule type" value="Genomic_DNA"/>
</dbReference>
<dbReference type="Proteomes" id="UP001272097">
    <property type="component" value="Unassembled WGS sequence"/>
</dbReference>
<accession>A0ABU4X018</accession>
<dbReference type="RefSeq" id="WP_320215624.1">
    <property type="nucleotide sequence ID" value="NZ_JAVIIS010000027.1"/>
</dbReference>
<evidence type="ECO:0000313" key="1">
    <source>
        <dbReference type="EMBL" id="MDX8441655.1"/>
    </source>
</evidence>
<keyword evidence="2" id="KW-1185">Reference proteome</keyword>
<proteinExistence type="predicted"/>
<organism evidence="1 2">
    <name type="scientific">Mesorhizobium australafricanum</name>
    <dbReference type="NCBI Taxonomy" id="3072311"/>
    <lineage>
        <taxon>Bacteria</taxon>
        <taxon>Pseudomonadati</taxon>
        <taxon>Pseudomonadota</taxon>
        <taxon>Alphaproteobacteria</taxon>
        <taxon>Hyphomicrobiales</taxon>
        <taxon>Phyllobacteriaceae</taxon>
        <taxon>Mesorhizobium</taxon>
    </lineage>
</organism>
<evidence type="ECO:0000313" key="2">
    <source>
        <dbReference type="Proteomes" id="UP001272097"/>
    </source>
</evidence>
<gene>
    <name evidence="1" type="ORF">RFM51_18865</name>
</gene>
<sequence length="41" mass="4465">MKADRVKRRPAYLIADAMLGENAVHAPDIWHGNCISASQAS</sequence>
<protein>
    <submittedName>
        <fullName evidence="1">Uncharacterized protein</fullName>
    </submittedName>
</protein>
<reference evidence="1 2" key="1">
    <citation type="submission" date="2023-08" db="EMBL/GenBank/DDBJ databases">
        <title>Implementing the SeqCode for naming new Mesorhizobium species isolated from Vachellia karroo root nodules.</title>
        <authorList>
            <person name="Van Lill M."/>
        </authorList>
    </citation>
    <scope>NUCLEOTIDE SEQUENCE [LARGE SCALE GENOMIC DNA]</scope>
    <source>
        <strain evidence="1 2">VK3E</strain>
    </source>
</reference>
<name>A0ABU4X018_9HYPH</name>